<proteinExistence type="inferred from homology"/>
<evidence type="ECO:0000313" key="8">
    <source>
        <dbReference type="Proteomes" id="UP000003861"/>
    </source>
</evidence>
<reference evidence="7 8" key="2">
    <citation type="journal article" date="2013" name="PLoS ONE">
        <title>INDIGO - INtegrated Data Warehouse of MIcrobial GenOmes with Examples from the Red Sea Extremophiles.</title>
        <authorList>
            <person name="Alam I."/>
            <person name="Antunes A."/>
            <person name="Kamau A.A."/>
            <person name="Ba Alawi W."/>
            <person name="Kalkatawi M."/>
            <person name="Stingl U."/>
            <person name="Bajic V.B."/>
        </authorList>
    </citation>
    <scope>NUCLEOTIDE SEQUENCE [LARGE SCALE GENOMIC DNA]</scope>
    <source>
        <strain evidence="7 8">SARL4B</strain>
    </source>
</reference>
<accession>F7PP26</accession>
<dbReference type="PATRIC" id="fig|1033806.12.peg.658"/>
<dbReference type="OrthoDB" id="168224at2157"/>
<dbReference type="InterPro" id="IPR006139">
    <property type="entry name" value="D-isomer_2_OHA_DH_cat_dom"/>
</dbReference>
<keyword evidence="1 3" id="KW-0560">Oxidoreductase</keyword>
<dbReference type="RefSeq" id="WP_008527868.1">
    <property type="nucleotide sequence ID" value="NC_021921.1"/>
</dbReference>
<dbReference type="SUPFAM" id="SSF51735">
    <property type="entry name" value="NAD(P)-binding Rossmann-fold domains"/>
    <property type="match status" value="1"/>
</dbReference>
<dbReference type="eggNOG" id="arCOG01757">
    <property type="taxonomic scope" value="Archaea"/>
</dbReference>
<sequence length="326" mass="35613">MEDRDVSPERPDVLVLRQKPHGIPGAAYADALRDRLPDEVTVRTAQTPAEERAMVTDAPVVSGGHFRQELLDRAEALELFACMYAGYEHLPLETFADRGIAVTNAAGVHGPNIAEHVVGAFLSIARNFGRARRQQDRHEWRHFQSSELTGSRVVIVGMGAIGQTIVERLEGFDVTTVGVRYTPEKGGPTDEVYGLDEIHEALVGAEYVAVASPLTEETRGLIGADELKTLPPSAVLVNVARGPIVDTDALLAALRQNHLRGAALDVTDPEPLPNDHPLWDFENVLITPHVSGHTPEYYERLADIVAPNVEQILADGDRDELENRVA</sequence>
<dbReference type="GO" id="GO:0051287">
    <property type="term" value="F:NAD binding"/>
    <property type="evidence" value="ECO:0007669"/>
    <property type="project" value="InterPro"/>
</dbReference>
<keyword evidence="9" id="KW-1185">Reference proteome</keyword>
<dbReference type="EC" id="1.1.1.95" evidence="6 7"/>
<dbReference type="HOGENOM" id="CLU_019796_1_0_2"/>
<keyword evidence="2" id="KW-0520">NAD</keyword>
<dbReference type="Pfam" id="PF00389">
    <property type="entry name" value="2-Hacid_dh"/>
    <property type="match status" value="1"/>
</dbReference>
<evidence type="ECO:0000313" key="9">
    <source>
        <dbReference type="Proteomes" id="UP000015381"/>
    </source>
</evidence>
<comment type="similarity">
    <text evidence="3">Belongs to the D-isomer specific 2-hydroxyacid dehydrogenase family.</text>
</comment>
<dbReference type="SUPFAM" id="SSF52283">
    <property type="entry name" value="Formate/glycerate dehydrogenase catalytic domain-like"/>
    <property type="match status" value="1"/>
</dbReference>
<dbReference type="PROSITE" id="PS00671">
    <property type="entry name" value="D_2_HYDROXYACID_DH_3"/>
    <property type="match status" value="1"/>
</dbReference>
<reference evidence="7 8" key="1">
    <citation type="journal article" date="2011" name="J. Bacteriol.">
        <title>Genome sequence of Halorhabdus tiamatea, the first archaeon isolated from a deep-sea anoxic brine lake.</title>
        <authorList>
            <person name="Antunes A."/>
            <person name="Alam I."/>
            <person name="Bajic V.B."/>
            <person name="Stingl U."/>
        </authorList>
    </citation>
    <scope>NUCLEOTIDE SEQUENCE [LARGE SCALE GENOMIC DNA]</scope>
    <source>
        <strain evidence="7 8">SARL4B</strain>
    </source>
</reference>
<evidence type="ECO:0000256" key="3">
    <source>
        <dbReference type="RuleBase" id="RU003719"/>
    </source>
</evidence>
<dbReference type="KEGG" id="hti:HTIA_0663"/>
<reference evidence="6 9" key="3">
    <citation type="journal article" date="2014" name="Environ. Microbiol.">
        <title>Halorhabdus tiamatea: proteogenomics and glycosidase activity measurements identify the first cultivated euryarchaeon from a deep-sea anoxic brine lake as potential polysaccharide degrader.</title>
        <authorList>
            <person name="Werner J."/>
            <person name="Ferrer M."/>
            <person name="Michel G."/>
            <person name="Mann A.J."/>
            <person name="Huang S."/>
            <person name="Juarez S."/>
            <person name="Ciordia S."/>
            <person name="Albar J.P."/>
            <person name="Alcaide M."/>
            <person name="La Cono V."/>
            <person name="Yakimov M.M."/>
            <person name="Antunes A."/>
            <person name="Taborda M."/>
            <person name="Da Costa M.S."/>
            <person name="Amann R.I."/>
            <person name="Gloeckner F.O."/>
            <person name="Golyshina O.V."/>
            <person name="Golyshin P.N."/>
            <person name="Teeling H."/>
        </authorList>
    </citation>
    <scope>NUCLEOTIDE SEQUENCE [LARGE SCALE GENOMIC DNA]</scope>
    <source>
        <strain evidence="9">SARL4B</strain>
        <strain evidence="6">Type strain: SARL4B</strain>
    </source>
</reference>
<evidence type="ECO:0000256" key="2">
    <source>
        <dbReference type="ARBA" id="ARBA00023027"/>
    </source>
</evidence>
<organism evidence="7 8">
    <name type="scientific">Halorhabdus tiamatea SARL4B</name>
    <dbReference type="NCBI Taxonomy" id="1033806"/>
    <lineage>
        <taxon>Archaea</taxon>
        <taxon>Methanobacteriati</taxon>
        <taxon>Methanobacteriota</taxon>
        <taxon>Stenosarchaea group</taxon>
        <taxon>Halobacteria</taxon>
        <taxon>Halobacteriales</taxon>
        <taxon>Haloarculaceae</taxon>
        <taxon>Halorhabdus</taxon>
    </lineage>
</organism>
<feature type="domain" description="D-isomer specific 2-hydroxyacid dehydrogenase NAD-binding" evidence="5">
    <location>
        <begin position="119"/>
        <end position="291"/>
    </location>
</feature>
<protein>
    <submittedName>
        <fullName evidence="6">D-3-phosphoglycerate dehydrogenase</fullName>
    </submittedName>
    <submittedName>
        <fullName evidence="7">Phosphoglycerate dehydrogenase protein</fullName>
        <ecNumber evidence="6 7">1.1.1.95</ecNumber>
    </submittedName>
</protein>
<dbReference type="CDD" id="cd05300">
    <property type="entry name" value="2-Hacid_dh_1"/>
    <property type="match status" value="1"/>
</dbReference>
<evidence type="ECO:0000256" key="1">
    <source>
        <dbReference type="ARBA" id="ARBA00023002"/>
    </source>
</evidence>
<evidence type="ECO:0000313" key="6">
    <source>
        <dbReference type="EMBL" id="CCQ32806.1"/>
    </source>
</evidence>
<dbReference type="GeneID" id="23798005"/>
<dbReference type="STRING" id="1033806.HTIA_0663"/>
<dbReference type="Proteomes" id="UP000015381">
    <property type="component" value="Chromosome I"/>
</dbReference>
<dbReference type="FunFam" id="3.40.50.720:FF:000363">
    <property type="entry name" value="D-isomer specific 2-hydroxyacid dehydrogenase"/>
    <property type="match status" value="1"/>
</dbReference>
<evidence type="ECO:0000313" key="7">
    <source>
        <dbReference type="EMBL" id="ERJ07185.1"/>
    </source>
</evidence>
<dbReference type="Gene3D" id="3.40.50.720">
    <property type="entry name" value="NAD(P)-binding Rossmann-like Domain"/>
    <property type="match status" value="2"/>
</dbReference>
<dbReference type="Pfam" id="PF02826">
    <property type="entry name" value="2-Hacid_dh_C"/>
    <property type="match status" value="1"/>
</dbReference>
<dbReference type="InterPro" id="IPR006140">
    <property type="entry name" value="D-isomer_DH_NAD-bd"/>
</dbReference>
<dbReference type="EMBL" id="HF571520">
    <property type="protein sequence ID" value="CCQ32806.1"/>
    <property type="molecule type" value="Genomic_DNA"/>
</dbReference>
<name>F7PP26_9EURY</name>
<dbReference type="Proteomes" id="UP000003861">
    <property type="component" value="Unassembled WGS sequence"/>
</dbReference>
<evidence type="ECO:0000259" key="4">
    <source>
        <dbReference type="Pfam" id="PF00389"/>
    </source>
</evidence>
<dbReference type="InterPro" id="IPR036291">
    <property type="entry name" value="NAD(P)-bd_dom_sf"/>
</dbReference>
<dbReference type="PANTHER" id="PTHR43333:SF1">
    <property type="entry name" value="D-ISOMER SPECIFIC 2-HYDROXYACID DEHYDROGENASE NAD-BINDING DOMAIN-CONTAINING PROTEIN"/>
    <property type="match status" value="1"/>
</dbReference>
<gene>
    <name evidence="7" type="primary">serA2</name>
    <name evidence="7" type="ORF">HLRTI_000784</name>
    <name evidence="6" type="ORF">HTIA_0663</name>
</gene>
<dbReference type="EMBL" id="AFNT02000006">
    <property type="protein sequence ID" value="ERJ07185.1"/>
    <property type="molecule type" value="Genomic_DNA"/>
</dbReference>
<dbReference type="InterPro" id="IPR029753">
    <property type="entry name" value="D-isomer_DH_CS"/>
</dbReference>
<evidence type="ECO:0000259" key="5">
    <source>
        <dbReference type="Pfam" id="PF02826"/>
    </source>
</evidence>
<dbReference type="PANTHER" id="PTHR43333">
    <property type="entry name" value="2-HACID_DH_C DOMAIN-CONTAINING PROTEIN"/>
    <property type="match status" value="1"/>
</dbReference>
<dbReference type="AlphaFoldDB" id="F7PP26"/>
<dbReference type="GO" id="GO:0004617">
    <property type="term" value="F:phosphoglycerate dehydrogenase activity"/>
    <property type="evidence" value="ECO:0007669"/>
    <property type="project" value="UniProtKB-EC"/>
</dbReference>
<feature type="domain" description="D-isomer specific 2-hydroxyacid dehydrogenase catalytic" evidence="4">
    <location>
        <begin position="36"/>
        <end position="316"/>
    </location>
</feature>